<evidence type="ECO:0000313" key="3">
    <source>
        <dbReference type="Proteomes" id="UP001549307"/>
    </source>
</evidence>
<sequence>MELFDAHTLVMSAVLLIHIAGVMIVAVSAVVLVMSTLAVVLAVRGVKTTWALRHHGASGRTNRFSKVT</sequence>
<organism evidence="2 3">
    <name type="scientific">Arthrobacter bambusae</name>
    <dbReference type="NCBI Taxonomy" id="1338426"/>
    <lineage>
        <taxon>Bacteria</taxon>
        <taxon>Bacillati</taxon>
        <taxon>Actinomycetota</taxon>
        <taxon>Actinomycetes</taxon>
        <taxon>Micrococcales</taxon>
        <taxon>Micrococcaceae</taxon>
        <taxon>Arthrobacter</taxon>
    </lineage>
</organism>
<dbReference type="EMBL" id="JBEPSN010000005">
    <property type="protein sequence ID" value="MET4540529.1"/>
    <property type="molecule type" value="Genomic_DNA"/>
</dbReference>
<dbReference type="GeneID" id="92753255"/>
<dbReference type="RefSeq" id="WP_354229637.1">
    <property type="nucleotide sequence ID" value="NZ_JBEPSN010000005.1"/>
</dbReference>
<keyword evidence="1" id="KW-0812">Transmembrane</keyword>
<feature type="transmembrane region" description="Helical" evidence="1">
    <location>
        <begin position="15"/>
        <end position="43"/>
    </location>
</feature>
<dbReference type="Proteomes" id="UP001549307">
    <property type="component" value="Unassembled WGS sequence"/>
</dbReference>
<accession>A0ABV2P6Y7</accession>
<evidence type="ECO:0000256" key="1">
    <source>
        <dbReference type="SAM" id="Phobius"/>
    </source>
</evidence>
<gene>
    <name evidence="2" type="ORF">ABIE37_002316</name>
</gene>
<comment type="caution">
    <text evidence="2">The sequence shown here is derived from an EMBL/GenBank/DDBJ whole genome shotgun (WGS) entry which is preliminary data.</text>
</comment>
<proteinExistence type="predicted"/>
<name>A0ABV2P6Y7_9MICC</name>
<keyword evidence="1" id="KW-0472">Membrane</keyword>
<keyword evidence="1" id="KW-1133">Transmembrane helix</keyword>
<evidence type="ECO:0000313" key="2">
    <source>
        <dbReference type="EMBL" id="MET4540529.1"/>
    </source>
</evidence>
<protein>
    <submittedName>
        <fullName evidence="2">Uncharacterized protein</fullName>
    </submittedName>
</protein>
<keyword evidence="3" id="KW-1185">Reference proteome</keyword>
<reference evidence="2 3" key="1">
    <citation type="submission" date="2024-06" db="EMBL/GenBank/DDBJ databases">
        <title>Sorghum-associated microbial communities from plants grown in Nebraska, USA.</title>
        <authorList>
            <person name="Schachtman D."/>
        </authorList>
    </citation>
    <scope>NUCLEOTIDE SEQUENCE [LARGE SCALE GENOMIC DNA]</scope>
    <source>
        <strain evidence="2 3">3552</strain>
    </source>
</reference>